<dbReference type="GO" id="GO:0004842">
    <property type="term" value="F:ubiquitin-protein transferase activity"/>
    <property type="evidence" value="ECO:0007669"/>
    <property type="project" value="InterPro"/>
</dbReference>
<feature type="compositionally biased region" description="Basic and acidic residues" evidence="1">
    <location>
        <begin position="1"/>
        <end position="12"/>
    </location>
</feature>
<gene>
    <name evidence="3" type="ORF">HXX76_000487</name>
</gene>
<comment type="caution">
    <text evidence="3">The sequence shown here is derived from an EMBL/GenBank/DDBJ whole genome shotgun (WGS) entry which is preliminary data.</text>
</comment>
<feature type="region of interest" description="Disordered" evidence="1">
    <location>
        <begin position="1"/>
        <end position="126"/>
    </location>
</feature>
<feature type="compositionally biased region" description="Pro residues" evidence="1">
    <location>
        <begin position="733"/>
        <end position="745"/>
    </location>
</feature>
<feature type="compositionally biased region" description="Low complexity" evidence="1">
    <location>
        <begin position="108"/>
        <end position="126"/>
    </location>
</feature>
<dbReference type="EMBL" id="JAEHOC010000001">
    <property type="protein sequence ID" value="KAG2445883.1"/>
    <property type="molecule type" value="Genomic_DNA"/>
</dbReference>
<dbReference type="Gene3D" id="3.30.40.10">
    <property type="entry name" value="Zinc/RING finger domain, C3HC4 (zinc finger)"/>
    <property type="match status" value="1"/>
</dbReference>
<name>A0A836B2Z2_CHLIN</name>
<organism evidence="3 4">
    <name type="scientific">Chlamydomonas incerta</name>
    <dbReference type="NCBI Taxonomy" id="51695"/>
    <lineage>
        <taxon>Eukaryota</taxon>
        <taxon>Viridiplantae</taxon>
        <taxon>Chlorophyta</taxon>
        <taxon>core chlorophytes</taxon>
        <taxon>Chlorophyceae</taxon>
        <taxon>CS clade</taxon>
        <taxon>Chlamydomonadales</taxon>
        <taxon>Chlamydomonadaceae</taxon>
        <taxon>Chlamydomonas</taxon>
    </lineage>
</organism>
<dbReference type="UniPathway" id="UPA00143"/>
<dbReference type="SUPFAM" id="SSF57850">
    <property type="entry name" value="RING/U-box"/>
    <property type="match status" value="1"/>
</dbReference>
<evidence type="ECO:0000313" key="3">
    <source>
        <dbReference type="EMBL" id="KAG2445883.1"/>
    </source>
</evidence>
<feature type="compositionally biased region" description="Low complexity" evidence="1">
    <location>
        <begin position="746"/>
        <end position="762"/>
    </location>
</feature>
<dbReference type="Proteomes" id="UP000650467">
    <property type="component" value="Unassembled WGS sequence"/>
</dbReference>
<evidence type="ECO:0000259" key="2">
    <source>
        <dbReference type="PROSITE" id="PS51698"/>
    </source>
</evidence>
<feature type="compositionally biased region" description="Pro residues" evidence="1">
    <location>
        <begin position="834"/>
        <end position="849"/>
    </location>
</feature>
<feature type="compositionally biased region" description="Low complexity" evidence="1">
    <location>
        <begin position="772"/>
        <end position="781"/>
    </location>
</feature>
<dbReference type="PANTHER" id="PTHR46573:SF1">
    <property type="entry name" value="WD REPEAT, SAM AND U-BOX DOMAIN-CONTAINING PROTEIN 1"/>
    <property type="match status" value="1"/>
</dbReference>
<dbReference type="PROSITE" id="PS51698">
    <property type="entry name" value="U_BOX"/>
    <property type="match status" value="1"/>
</dbReference>
<dbReference type="InterPro" id="IPR013083">
    <property type="entry name" value="Znf_RING/FYVE/PHD"/>
</dbReference>
<dbReference type="InterPro" id="IPR003613">
    <property type="entry name" value="Ubox_domain"/>
</dbReference>
<dbReference type="SMART" id="SM00504">
    <property type="entry name" value="Ubox"/>
    <property type="match status" value="1"/>
</dbReference>
<feature type="compositionally biased region" description="Low complexity" evidence="1">
    <location>
        <begin position="369"/>
        <end position="399"/>
    </location>
</feature>
<evidence type="ECO:0000256" key="1">
    <source>
        <dbReference type="SAM" id="MobiDB-lite"/>
    </source>
</evidence>
<accession>A0A836B2Z2</accession>
<dbReference type="OrthoDB" id="548907at2759"/>
<reference evidence="3" key="1">
    <citation type="journal article" date="2020" name="bioRxiv">
        <title>Comparative genomics of Chlamydomonas.</title>
        <authorList>
            <person name="Craig R.J."/>
            <person name="Hasan A.R."/>
            <person name="Ness R.W."/>
            <person name="Keightley P.D."/>
        </authorList>
    </citation>
    <scope>NUCLEOTIDE SEQUENCE</scope>
    <source>
        <strain evidence="3">SAG 7.73</strain>
    </source>
</reference>
<proteinExistence type="predicted"/>
<feature type="region of interest" description="Disordered" evidence="1">
    <location>
        <begin position="722"/>
        <end position="849"/>
    </location>
</feature>
<feature type="region of interest" description="Disordered" evidence="1">
    <location>
        <begin position="883"/>
        <end position="903"/>
    </location>
</feature>
<dbReference type="AlphaFoldDB" id="A0A836B2Z2"/>
<feature type="domain" description="U-box" evidence="2">
    <location>
        <begin position="845"/>
        <end position="924"/>
    </location>
</feature>
<dbReference type="PANTHER" id="PTHR46573">
    <property type="entry name" value="WD REPEAT, SAM AND U-BOX DOMAIN-CONTAINING PROTEIN 1"/>
    <property type="match status" value="1"/>
</dbReference>
<keyword evidence="4" id="KW-1185">Reference proteome</keyword>
<dbReference type="GO" id="GO:0016567">
    <property type="term" value="P:protein ubiquitination"/>
    <property type="evidence" value="ECO:0007669"/>
    <property type="project" value="UniProtKB-UniPathway"/>
</dbReference>
<feature type="compositionally biased region" description="Low complexity" evidence="1">
    <location>
        <begin position="36"/>
        <end position="69"/>
    </location>
</feature>
<feature type="compositionally biased region" description="Low complexity" evidence="1">
    <location>
        <begin position="13"/>
        <end position="23"/>
    </location>
</feature>
<dbReference type="Pfam" id="PF04564">
    <property type="entry name" value="U-box"/>
    <property type="match status" value="1"/>
</dbReference>
<sequence>MWREAAQREEAAAQRTVHRAAATDLPQDDDVVGEPGATLQGTSSTSAAASTHAGPASGAARGTAAAAGGPLPWLQWPQRAAAPAAPTPGMQTSSGPPTPPVRPPPEPARSASATAAAAGGAAAPASTGQAPAAAASAAADGRASSGTSTSTSAGGEAGANTSNALVVYRPPVPPGEVVWQLAGRVAGTAWAALKLFHRYALVPAAAWALRNLKAYIEEQLRVQRALASRALPVPRLDEAELRAACDGFGLSRRAVASPFGLVVYSARLKLPATVVAPPAPLGSGRSGGGGVWGLLGLGGGGGGGGGGRGGRGAGGGGAAAGSRVMAEAEVAVRQTALGSMADVDDFFAEAGAGRQLLGRLEVTAPPPSAASAAAPRGQQRATAAGGNPTTAAAASSTSSSSSQARVVRPCANVVSYIGCCPATAAHVYERPPYEAVLRAALSARGPAFLALGLDRWELRLALCGQLVAGAAELLKRGVVARDLNSSHIILQLQDPAPATYPAVPAATSPPTSSPIPAPAAASSCRLLALLAPGCGFRELPPLREFTLEPDAGRGPAAASGPAAAAAGVAVPVESDVVARAARVAAMARGLGDVLLQLLTGPDATPGPDTLLAALCDARAARLLAAARAAPPLPEEAAFPLLAAVHPLLVWGQARGGGGPVGGGGAGAGARRGGAGTAGVGAGGGGGGGGGVARDAAPALLQHLAEVAAVVAEAELAVEAVAGAAGGHRRSQPQPQPPQPPQPQQYPPAAAATAEDPFADATAPPFPPPPPGAFDAYGYPQQQPQPPHSWHVPPGDDPLPFPPSTAVPPAYPRPYPAAPAAAPPPAAAASTFPAASPPPAAAASAAPPPELVCPITQDVFEDPVVAADGHSYERAAIARWLADSGRAGRPPSSPLTGAPLPHTALTPNYALRGLAREWRERHPTAS</sequence>
<dbReference type="CDD" id="cd16655">
    <property type="entry name" value="RING-Ubox_WDSUB1-like"/>
    <property type="match status" value="1"/>
</dbReference>
<evidence type="ECO:0000313" key="4">
    <source>
        <dbReference type="Proteomes" id="UP000650467"/>
    </source>
</evidence>
<protein>
    <recommendedName>
        <fullName evidence="2">U-box domain-containing protein</fullName>
    </recommendedName>
</protein>
<feature type="compositionally biased region" description="Pro residues" evidence="1">
    <location>
        <begin position="96"/>
        <end position="107"/>
    </location>
</feature>
<feature type="region of interest" description="Disordered" evidence="1">
    <location>
        <begin position="366"/>
        <end position="399"/>
    </location>
</feature>
<feature type="compositionally biased region" description="Pro residues" evidence="1">
    <location>
        <begin position="794"/>
        <end position="825"/>
    </location>
</feature>
<dbReference type="InterPro" id="IPR052085">
    <property type="entry name" value="WD-SAM-U-box"/>
</dbReference>